<dbReference type="AlphaFoldDB" id="A0A6H5IMU5"/>
<protein>
    <submittedName>
        <fullName evidence="1">Uncharacterized protein</fullName>
    </submittedName>
</protein>
<evidence type="ECO:0000313" key="2">
    <source>
        <dbReference type="Proteomes" id="UP000479190"/>
    </source>
</evidence>
<proteinExistence type="predicted"/>
<reference evidence="1 2" key="1">
    <citation type="submission" date="2020-02" db="EMBL/GenBank/DDBJ databases">
        <authorList>
            <person name="Ferguson B K."/>
        </authorList>
    </citation>
    <scope>NUCLEOTIDE SEQUENCE [LARGE SCALE GENOMIC DNA]</scope>
</reference>
<gene>
    <name evidence="1" type="ORF">TBRA_LOCUS9774</name>
</gene>
<keyword evidence="2" id="KW-1185">Reference proteome</keyword>
<organism evidence="1 2">
    <name type="scientific">Trichogramma brassicae</name>
    <dbReference type="NCBI Taxonomy" id="86971"/>
    <lineage>
        <taxon>Eukaryota</taxon>
        <taxon>Metazoa</taxon>
        <taxon>Ecdysozoa</taxon>
        <taxon>Arthropoda</taxon>
        <taxon>Hexapoda</taxon>
        <taxon>Insecta</taxon>
        <taxon>Pterygota</taxon>
        <taxon>Neoptera</taxon>
        <taxon>Endopterygota</taxon>
        <taxon>Hymenoptera</taxon>
        <taxon>Apocrita</taxon>
        <taxon>Proctotrupomorpha</taxon>
        <taxon>Chalcidoidea</taxon>
        <taxon>Trichogrammatidae</taxon>
        <taxon>Trichogramma</taxon>
    </lineage>
</organism>
<name>A0A6H5IMU5_9HYME</name>
<dbReference type="EMBL" id="CADCXV010000882">
    <property type="protein sequence ID" value="CAB0037975.1"/>
    <property type="molecule type" value="Genomic_DNA"/>
</dbReference>
<sequence>MYFPNPGSGLSKIYLIKSFISSINLETRDSIFLKKGVRQDDRLCSVVKKRIISSTTMSSREECLSTNVAKITNATNARRNLDKNHICSYTKKQSTKVAKITNATSAKENFTMTICLS</sequence>
<dbReference type="Proteomes" id="UP000479190">
    <property type="component" value="Unassembled WGS sequence"/>
</dbReference>
<accession>A0A6H5IMU5</accession>
<evidence type="ECO:0000313" key="1">
    <source>
        <dbReference type="EMBL" id="CAB0037975.1"/>
    </source>
</evidence>